<name>A0A411YBG1_9ACTN</name>
<dbReference type="InterPro" id="IPR006680">
    <property type="entry name" value="Amidohydro-rel"/>
</dbReference>
<dbReference type="RefSeq" id="WP_131153542.1">
    <property type="nucleotide sequence ID" value="NZ_CP036402.1"/>
</dbReference>
<comment type="similarity">
    <text evidence="1">Belongs to the metallo-dependent hydrolases superfamily.</text>
</comment>
<gene>
    <name evidence="3" type="ORF">ER308_02505</name>
</gene>
<proteinExistence type="inferred from homology"/>
<dbReference type="PANTHER" id="PTHR43569:SF2">
    <property type="entry name" value="AMIDOHYDROLASE-RELATED DOMAIN-CONTAINING PROTEIN"/>
    <property type="match status" value="1"/>
</dbReference>
<evidence type="ECO:0000259" key="2">
    <source>
        <dbReference type="Pfam" id="PF04909"/>
    </source>
</evidence>
<evidence type="ECO:0000313" key="4">
    <source>
        <dbReference type="Proteomes" id="UP000291469"/>
    </source>
</evidence>
<dbReference type="Proteomes" id="UP000291469">
    <property type="component" value="Chromosome"/>
</dbReference>
<organism evidence="3 4">
    <name type="scientific">Egibacter rhizosphaerae</name>
    <dbReference type="NCBI Taxonomy" id="1670831"/>
    <lineage>
        <taxon>Bacteria</taxon>
        <taxon>Bacillati</taxon>
        <taxon>Actinomycetota</taxon>
        <taxon>Nitriliruptoria</taxon>
        <taxon>Egibacterales</taxon>
        <taxon>Egibacteraceae</taxon>
        <taxon>Egibacter</taxon>
    </lineage>
</organism>
<dbReference type="InterPro" id="IPR052350">
    <property type="entry name" value="Metallo-dep_Lactonases"/>
</dbReference>
<accession>A0A411YBG1</accession>
<dbReference type="InterPro" id="IPR032466">
    <property type="entry name" value="Metal_Hydrolase"/>
</dbReference>
<dbReference type="GO" id="GO:0016787">
    <property type="term" value="F:hydrolase activity"/>
    <property type="evidence" value="ECO:0007669"/>
    <property type="project" value="InterPro"/>
</dbReference>
<keyword evidence="4" id="KW-1185">Reference proteome</keyword>
<dbReference type="KEGG" id="erz:ER308_02505"/>
<reference evidence="3 4" key="1">
    <citation type="submission" date="2019-01" db="EMBL/GenBank/DDBJ databases">
        <title>Egibacter rhizosphaerae EGI 80759T.</title>
        <authorList>
            <person name="Chen D.-D."/>
            <person name="Tian Y."/>
            <person name="Jiao J.-Y."/>
            <person name="Zhang X.-T."/>
            <person name="Zhang Y.-G."/>
            <person name="Zhang Y."/>
            <person name="Xiao M."/>
            <person name="Shu W.-S."/>
            <person name="Li W.-J."/>
        </authorList>
    </citation>
    <scope>NUCLEOTIDE SEQUENCE [LARGE SCALE GENOMIC DNA]</scope>
    <source>
        <strain evidence="3 4">EGI 80759</strain>
    </source>
</reference>
<dbReference type="PANTHER" id="PTHR43569">
    <property type="entry name" value="AMIDOHYDROLASE"/>
    <property type="match status" value="1"/>
</dbReference>
<dbReference type="OrthoDB" id="5450317at2"/>
<evidence type="ECO:0000256" key="1">
    <source>
        <dbReference type="ARBA" id="ARBA00038310"/>
    </source>
</evidence>
<sequence length="289" mass="32527">MSHPDPEVAENDLVDTHHHLWRCEDVITRGWTASEPRLHQDFGLTQYEPFAREWGIAQSVAVQAADELTENSRLLADVADPHSSPRRVVGWLPLEKPDQTATVLADYGGADLVGVRHLVNFEPDSRWLGRDSVKESLREVARHDLVFEVVPVSADHFELTMQLIRDIPDLRVVVDHLGNPPLQSGANPTWTSGMREFAESGAVDVKVSVGHALLRQGTELDKWELERCVEGVVEMFGAERLLWASNWPVVTLHPQWRSWLSRTLAAIDGLGEDDAHQVRAANARRVYRL</sequence>
<dbReference type="Pfam" id="PF04909">
    <property type="entry name" value="Amidohydro_2"/>
    <property type="match status" value="1"/>
</dbReference>
<dbReference type="Gene3D" id="3.20.20.140">
    <property type="entry name" value="Metal-dependent hydrolases"/>
    <property type="match status" value="1"/>
</dbReference>
<feature type="domain" description="Amidohydrolase-related" evidence="2">
    <location>
        <begin position="14"/>
        <end position="289"/>
    </location>
</feature>
<evidence type="ECO:0000313" key="3">
    <source>
        <dbReference type="EMBL" id="QBI18544.1"/>
    </source>
</evidence>
<dbReference type="AlphaFoldDB" id="A0A411YBG1"/>
<dbReference type="EMBL" id="CP036402">
    <property type="protein sequence ID" value="QBI18544.1"/>
    <property type="molecule type" value="Genomic_DNA"/>
</dbReference>
<protein>
    <recommendedName>
        <fullName evidence="2">Amidohydrolase-related domain-containing protein</fullName>
    </recommendedName>
</protein>
<dbReference type="SUPFAM" id="SSF51556">
    <property type="entry name" value="Metallo-dependent hydrolases"/>
    <property type="match status" value="1"/>
</dbReference>